<proteinExistence type="inferred from homology"/>
<evidence type="ECO:0000259" key="10">
    <source>
        <dbReference type="Pfam" id="PF00553"/>
    </source>
</evidence>
<comment type="catalytic activity">
    <reaction evidence="1 7">
        <text>Endohydrolysis of (1-&gt;4)-beta-D-glucosidic linkages in cellulose, lichenin and cereal beta-D-glucans.</text>
        <dbReference type="EC" id="3.2.1.4"/>
    </reaction>
</comment>
<dbReference type="SUPFAM" id="SSF51445">
    <property type="entry name" value="(Trans)glycosidases"/>
    <property type="match status" value="1"/>
</dbReference>
<dbReference type="InterPro" id="IPR001547">
    <property type="entry name" value="Glyco_hydro_5"/>
</dbReference>
<evidence type="ECO:0000256" key="3">
    <source>
        <dbReference type="ARBA" id="ARBA00023001"/>
    </source>
</evidence>
<dbReference type="InterPro" id="IPR001919">
    <property type="entry name" value="CBD2"/>
</dbReference>
<dbReference type="EC" id="3.2.1.4" evidence="7"/>
<evidence type="ECO:0000256" key="1">
    <source>
        <dbReference type="ARBA" id="ARBA00000966"/>
    </source>
</evidence>
<evidence type="ECO:0000313" key="12">
    <source>
        <dbReference type="Proteomes" id="UP000183918"/>
    </source>
</evidence>
<evidence type="ECO:0000256" key="8">
    <source>
        <dbReference type="SAM" id="MobiDB-lite"/>
    </source>
</evidence>
<evidence type="ECO:0000256" key="7">
    <source>
        <dbReference type="RuleBase" id="RU361153"/>
    </source>
</evidence>
<gene>
    <name evidence="11" type="ORF">SAMN02910414_01818</name>
</gene>
<keyword evidence="5 7" id="KW-0326">Glycosidase</keyword>
<feature type="region of interest" description="Disordered" evidence="8">
    <location>
        <begin position="159"/>
        <end position="223"/>
    </location>
</feature>
<dbReference type="PROSITE" id="PS51257">
    <property type="entry name" value="PROKAR_LIPOPROTEIN"/>
    <property type="match status" value="1"/>
</dbReference>
<keyword evidence="3 7" id="KW-0136">Cellulose degradation</keyword>
<organism evidence="11 12">
    <name type="scientific">Lachnobacterium bovis DSM 14045</name>
    <dbReference type="NCBI Taxonomy" id="1122142"/>
    <lineage>
        <taxon>Bacteria</taxon>
        <taxon>Bacillati</taxon>
        <taxon>Bacillota</taxon>
        <taxon>Clostridia</taxon>
        <taxon>Lachnospirales</taxon>
        <taxon>Lachnospiraceae</taxon>
        <taxon>Lachnobacterium</taxon>
    </lineage>
</organism>
<feature type="domain" description="Glycoside hydrolase family 5" evidence="9">
    <location>
        <begin position="228"/>
        <end position="477"/>
    </location>
</feature>
<keyword evidence="6 7" id="KW-0624">Polysaccharide degradation</keyword>
<keyword evidence="2 7" id="KW-0378">Hydrolase</keyword>
<evidence type="ECO:0000256" key="4">
    <source>
        <dbReference type="ARBA" id="ARBA00023277"/>
    </source>
</evidence>
<dbReference type="RefSeq" id="WP_074718258.1">
    <property type="nucleotide sequence ID" value="NZ_FNPG01000022.1"/>
</dbReference>
<keyword evidence="4 7" id="KW-0119">Carbohydrate metabolism</keyword>
<dbReference type="OrthoDB" id="154460at2"/>
<evidence type="ECO:0000313" key="11">
    <source>
        <dbReference type="EMBL" id="SDY55686.1"/>
    </source>
</evidence>
<evidence type="ECO:0000256" key="5">
    <source>
        <dbReference type="ARBA" id="ARBA00023295"/>
    </source>
</evidence>
<feature type="compositionally biased region" description="Basic and acidic residues" evidence="8">
    <location>
        <begin position="181"/>
        <end position="214"/>
    </location>
</feature>
<dbReference type="GO" id="GO:0030247">
    <property type="term" value="F:polysaccharide binding"/>
    <property type="evidence" value="ECO:0007669"/>
    <property type="project" value="InterPro"/>
</dbReference>
<protein>
    <recommendedName>
        <fullName evidence="7">Endoglucanase</fullName>
        <ecNumber evidence="7">3.2.1.4</ecNumber>
    </recommendedName>
</protein>
<dbReference type="InterPro" id="IPR017853">
    <property type="entry name" value="GH"/>
</dbReference>
<name>A0A1H3KUJ3_9FIRM</name>
<comment type="similarity">
    <text evidence="7">Belongs to the glycosyl hydrolase 5 (cellulase A) family.</text>
</comment>
<dbReference type="AlphaFoldDB" id="A0A1H3KUJ3"/>
<dbReference type="InterPro" id="IPR012291">
    <property type="entry name" value="CBM2_carb-bd_dom_sf"/>
</dbReference>
<keyword evidence="12" id="KW-1185">Reference proteome</keyword>
<dbReference type="STRING" id="1122142.SAMN02910414_01818"/>
<dbReference type="Pfam" id="PF00553">
    <property type="entry name" value="CBM_2"/>
    <property type="match status" value="1"/>
</dbReference>
<reference evidence="11 12" key="1">
    <citation type="submission" date="2016-10" db="EMBL/GenBank/DDBJ databases">
        <authorList>
            <person name="de Groot N.N."/>
        </authorList>
    </citation>
    <scope>NUCLEOTIDE SEQUENCE [LARGE SCALE GENOMIC DNA]</scope>
    <source>
        <strain evidence="11 12">DSM 14045</strain>
    </source>
</reference>
<evidence type="ECO:0000256" key="6">
    <source>
        <dbReference type="ARBA" id="ARBA00023326"/>
    </source>
</evidence>
<dbReference type="GO" id="GO:0030245">
    <property type="term" value="P:cellulose catabolic process"/>
    <property type="evidence" value="ECO:0007669"/>
    <property type="project" value="UniProtKB-KW"/>
</dbReference>
<evidence type="ECO:0000256" key="2">
    <source>
        <dbReference type="ARBA" id="ARBA00022801"/>
    </source>
</evidence>
<dbReference type="SUPFAM" id="SSF49384">
    <property type="entry name" value="Carbohydrate-binding domain"/>
    <property type="match status" value="1"/>
</dbReference>
<dbReference type="Pfam" id="PF00150">
    <property type="entry name" value="Cellulase"/>
    <property type="match status" value="1"/>
</dbReference>
<sequence>MQNKKKKITTVMIVFVVFILGCVAVACGVSKKKNTKSGKAQKVHGSKTVKSNFYVDFKEKNSWQSGEKSFTQYDMEIHNDSSKEIKSWCVVLKKKDSKIEQNWNSAIKEEKDKYQVTSVDYNSVISSKSFQKDIGIIASSSSQEKIEVDSVKVTYSDGTQEKVKGDGKKSSSKAESTQKSSEAENKEKNKTKNKANDSKKSEKKESNQTQEKTKVPTGRLHVQGTKLVDSTGKVVQLKGISTHGIAWFPDYINQEALKTLKDVWNVNVFRIAMYTNEYGGYCNGGDKEHLKKLVDQGVKYATENGMYVIIDWHILSDANPNINKGEAIKFFDEMSKKYASNENVFYEICNEPQGSDWNSVIKPYANDIVKTIRANDKNAVILVGTNTWSQDVDQVIGNQLDDKNVMYVLHFYAGTHKDNLRSKLTKAIKAGVPVFVTECSITDASGNGAVDYDSANQWLKLLNDNDISFVAWSLSNKDESSALIKPGCSKKSGWTDDDLSETGKWFKKAISGK</sequence>
<dbReference type="GO" id="GO:0008810">
    <property type="term" value="F:cellulase activity"/>
    <property type="evidence" value="ECO:0007669"/>
    <property type="project" value="UniProtKB-EC"/>
</dbReference>
<dbReference type="Gene3D" id="2.60.40.290">
    <property type="match status" value="1"/>
</dbReference>
<dbReference type="EMBL" id="FNPG01000022">
    <property type="protein sequence ID" value="SDY55686.1"/>
    <property type="molecule type" value="Genomic_DNA"/>
</dbReference>
<evidence type="ECO:0000259" key="9">
    <source>
        <dbReference type="Pfam" id="PF00150"/>
    </source>
</evidence>
<dbReference type="Gene3D" id="3.20.20.80">
    <property type="entry name" value="Glycosidases"/>
    <property type="match status" value="1"/>
</dbReference>
<dbReference type="InterPro" id="IPR008965">
    <property type="entry name" value="CBM2/CBM3_carb-bd_dom_sf"/>
</dbReference>
<dbReference type="PANTHER" id="PTHR34142">
    <property type="entry name" value="ENDO-BETA-1,4-GLUCANASE A"/>
    <property type="match status" value="1"/>
</dbReference>
<dbReference type="PANTHER" id="PTHR34142:SF1">
    <property type="entry name" value="GLYCOSIDE HYDROLASE FAMILY 5 DOMAIN-CONTAINING PROTEIN"/>
    <property type="match status" value="1"/>
</dbReference>
<dbReference type="Proteomes" id="UP000183918">
    <property type="component" value="Unassembled WGS sequence"/>
</dbReference>
<feature type="domain" description="CBM2" evidence="10">
    <location>
        <begin position="55"/>
        <end position="144"/>
    </location>
</feature>
<accession>A0A1H3KUJ3</accession>
<feature type="compositionally biased region" description="Basic and acidic residues" evidence="8">
    <location>
        <begin position="159"/>
        <end position="169"/>
    </location>
</feature>